<evidence type="ECO:0000313" key="1">
    <source>
        <dbReference type="EMBL" id="KAF1940440.1"/>
    </source>
</evidence>
<evidence type="ECO:0000313" key="2">
    <source>
        <dbReference type="Proteomes" id="UP000800038"/>
    </source>
</evidence>
<accession>A0A6A5SL85</accession>
<dbReference type="EMBL" id="ML976063">
    <property type="protein sequence ID" value="KAF1940440.1"/>
    <property type="molecule type" value="Genomic_DNA"/>
</dbReference>
<reference evidence="1" key="1">
    <citation type="journal article" date="2020" name="Stud. Mycol.">
        <title>101 Dothideomycetes genomes: a test case for predicting lifestyles and emergence of pathogens.</title>
        <authorList>
            <person name="Haridas S."/>
            <person name="Albert R."/>
            <person name="Binder M."/>
            <person name="Bloem J."/>
            <person name="Labutti K."/>
            <person name="Salamov A."/>
            <person name="Andreopoulos B."/>
            <person name="Baker S."/>
            <person name="Barry K."/>
            <person name="Bills G."/>
            <person name="Bluhm B."/>
            <person name="Cannon C."/>
            <person name="Castanera R."/>
            <person name="Culley D."/>
            <person name="Daum C."/>
            <person name="Ezra D."/>
            <person name="Gonzalez J."/>
            <person name="Henrissat B."/>
            <person name="Kuo A."/>
            <person name="Liang C."/>
            <person name="Lipzen A."/>
            <person name="Lutzoni F."/>
            <person name="Magnuson J."/>
            <person name="Mondo S."/>
            <person name="Nolan M."/>
            <person name="Ohm R."/>
            <person name="Pangilinan J."/>
            <person name="Park H.-J."/>
            <person name="Ramirez L."/>
            <person name="Alfaro M."/>
            <person name="Sun H."/>
            <person name="Tritt A."/>
            <person name="Yoshinaga Y."/>
            <person name="Zwiers L.-H."/>
            <person name="Turgeon B."/>
            <person name="Goodwin S."/>
            <person name="Spatafora J."/>
            <person name="Crous P."/>
            <person name="Grigoriev I."/>
        </authorList>
    </citation>
    <scope>NUCLEOTIDE SEQUENCE</scope>
    <source>
        <strain evidence="1">CBS 161.51</strain>
    </source>
</reference>
<proteinExistence type="predicted"/>
<organism evidence="1 2">
    <name type="scientific">Clathrospora elynae</name>
    <dbReference type="NCBI Taxonomy" id="706981"/>
    <lineage>
        <taxon>Eukaryota</taxon>
        <taxon>Fungi</taxon>
        <taxon>Dikarya</taxon>
        <taxon>Ascomycota</taxon>
        <taxon>Pezizomycotina</taxon>
        <taxon>Dothideomycetes</taxon>
        <taxon>Pleosporomycetidae</taxon>
        <taxon>Pleosporales</taxon>
        <taxon>Diademaceae</taxon>
        <taxon>Clathrospora</taxon>
    </lineage>
</organism>
<protein>
    <submittedName>
        <fullName evidence="1">Uncharacterized protein</fullName>
    </submittedName>
</protein>
<gene>
    <name evidence="1" type="ORF">EJ02DRAFT_230127</name>
</gene>
<dbReference type="AlphaFoldDB" id="A0A6A5SL85"/>
<keyword evidence="2" id="KW-1185">Reference proteome</keyword>
<dbReference type="Proteomes" id="UP000800038">
    <property type="component" value="Unassembled WGS sequence"/>
</dbReference>
<sequence length="172" mass="20067">MATSQNACLLSRFIKSSQLFRIEDLVRFYFLEYFVWCNAGVRPRVRKPGGSLASTRLRILDDVSLFRGFKTKFEKQCTPCRITNAIQSVTLNAKVSRSHATINTHTPTTRDPPLWFFASRCYAVSTDFSLFNTFQYRHLRSSHWSWRTALQERPQFRAWAGNGPRSYRRPTS</sequence>
<name>A0A6A5SL85_9PLEO</name>